<accession>A0A437RAU7</accession>
<feature type="coiled-coil region" evidence="1">
    <location>
        <begin position="645"/>
        <end position="752"/>
    </location>
</feature>
<dbReference type="OrthoDB" id="9764467at2"/>
<dbReference type="InterPro" id="IPR027417">
    <property type="entry name" value="P-loop_NTPase"/>
</dbReference>
<gene>
    <name evidence="3" type="ORF">EOE66_19900</name>
</gene>
<dbReference type="Gene3D" id="3.40.50.300">
    <property type="entry name" value="P-loop containing nucleotide triphosphate hydrolases"/>
    <property type="match status" value="2"/>
</dbReference>
<reference evidence="3 4" key="1">
    <citation type="submission" date="2019-01" db="EMBL/GenBank/DDBJ databases">
        <authorList>
            <person name="Chen W.-M."/>
        </authorList>
    </citation>
    <scope>NUCLEOTIDE SEQUENCE [LARGE SCALE GENOMIC DNA]</scope>
    <source>
        <strain evidence="3 4">KYPY4</strain>
    </source>
</reference>
<feature type="coiled-coil region" evidence="1">
    <location>
        <begin position="205"/>
        <end position="317"/>
    </location>
</feature>
<dbReference type="Proteomes" id="UP000285575">
    <property type="component" value="Unassembled WGS sequence"/>
</dbReference>
<dbReference type="Pfam" id="PF13476">
    <property type="entry name" value="AAA_23"/>
    <property type="match status" value="1"/>
</dbReference>
<dbReference type="GO" id="GO:0006302">
    <property type="term" value="P:double-strand break repair"/>
    <property type="evidence" value="ECO:0007669"/>
    <property type="project" value="InterPro"/>
</dbReference>
<keyword evidence="1" id="KW-0175">Coiled coil</keyword>
<evidence type="ECO:0000259" key="2">
    <source>
        <dbReference type="Pfam" id="PF13476"/>
    </source>
</evidence>
<dbReference type="AlphaFoldDB" id="A0A437RAU7"/>
<dbReference type="SUPFAM" id="SSF52540">
    <property type="entry name" value="P-loop containing nucleoside triphosphate hydrolases"/>
    <property type="match status" value="1"/>
</dbReference>
<evidence type="ECO:0000256" key="1">
    <source>
        <dbReference type="SAM" id="Coils"/>
    </source>
</evidence>
<comment type="caution">
    <text evidence="3">The sequence shown here is derived from an EMBL/GenBank/DDBJ whole genome shotgun (WGS) entry which is preliminary data.</text>
</comment>
<keyword evidence="4" id="KW-1185">Reference proteome</keyword>
<evidence type="ECO:0000313" key="4">
    <source>
        <dbReference type="Proteomes" id="UP000285575"/>
    </source>
</evidence>
<name>A0A437RAU7_9BURK</name>
<feature type="coiled-coil region" evidence="1">
    <location>
        <begin position="510"/>
        <end position="600"/>
    </location>
</feature>
<dbReference type="InterPro" id="IPR038729">
    <property type="entry name" value="Rad50/SbcC_AAA"/>
</dbReference>
<dbReference type="RefSeq" id="WP_128230477.1">
    <property type="nucleotide sequence ID" value="NZ_SACR01000006.1"/>
</dbReference>
<dbReference type="EMBL" id="SACR01000006">
    <property type="protein sequence ID" value="RVU43918.1"/>
    <property type="molecule type" value="Genomic_DNA"/>
</dbReference>
<evidence type="ECO:0000313" key="3">
    <source>
        <dbReference type="EMBL" id="RVU43918.1"/>
    </source>
</evidence>
<protein>
    <submittedName>
        <fullName evidence="3">GTP-binding protein</fullName>
    </submittedName>
</protein>
<sequence>MNAGFQLTRLRVAELRRFREPFELRELQPGLNLFSGPNEAGKSTLVRALRAAFFERHRSTSVDDLRPYGDSAAAPSIELDFAFGGTAYRLSKSFLGKKRCELFIGPQRLEGVAAEDALAELLGFQFAAKGASREEHWGIPGLLWIEQGAAQAVQGAVLHAADHLRKALEAHLGEVAASGGDDVVAQVRAWRDELLTSTGRPKAVLQKAHDDAAALAAQVEALQTAVHSYRSQVDQLRELRAAHAADEAAAPWAALRQQQAAAQQALQAAEAQASERTRVQERLRQAEGLRSLLAQRLADAERQQQGLQARQAAMQAAQLRFEQAAEREAQAQRVEATAMAALQAARATLAAARQADTRRVLTRQLADAGARATELAALLQRASAAHEQAQRLQQQAAALQLPARELATLRQQQGRLQELQIRQAAVATRLQLELVPGAQMQLQGAAGGTAETLSGDTERLLLTPTVLTLPGLGRLHIAPGGPDLPALAQQQAALQDEHTALLQRLGLASLAEAETRAQQHAQRVAEASAAAQLRDSLVPQGLDALRSDLHAAQAREAEARTALAQLPPAPENDTAPGLALAEAERRHEAARGAAEEATRALQAARHAQASAAGQRDAAVHEHSALQATLADPAWQAQQAQWQRDLVEATALHATQQRELAEVEQRIAAARPDILRQDVQRYGRSADEAEQQHRARERQIVQLETALAGAGADGLEEELERQRSAHALAARRAEELQRRADALSLLLHELDSRRQALTQRLQAPLQQHLNHYLPLLFAGSALAVDERLVPGALSRPGPRGPEAADFETLSFGAREQMGVLARLAYADLLREAGRPTLVILDDALVHSDTERLAQMKRVLFDAAQRHQVLLFTCHPALWRDMGVAVRALPTG</sequence>
<dbReference type="GO" id="GO:0016887">
    <property type="term" value="F:ATP hydrolysis activity"/>
    <property type="evidence" value="ECO:0007669"/>
    <property type="project" value="InterPro"/>
</dbReference>
<proteinExistence type="predicted"/>
<feature type="domain" description="Rad50/SbcC-type AAA" evidence="2">
    <location>
        <begin position="10"/>
        <end position="64"/>
    </location>
</feature>
<dbReference type="PANTHER" id="PTHR41259">
    <property type="entry name" value="DOUBLE-STRAND BREAK REPAIR RAD50 ATPASE, PUTATIVE-RELATED"/>
    <property type="match status" value="1"/>
</dbReference>
<organism evidence="3 4">
    <name type="scientific">Rubrivivax rivuli</name>
    <dbReference type="NCBI Taxonomy" id="1862385"/>
    <lineage>
        <taxon>Bacteria</taxon>
        <taxon>Pseudomonadati</taxon>
        <taxon>Pseudomonadota</taxon>
        <taxon>Betaproteobacteria</taxon>
        <taxon>Burkholderiales</taxon>
        <taxon>Sphaerotilaceae</taxon>
        <taxon>Rubrivivax</taxon>
    </lineage>
</organism>
<dbReference type="PANTHER" id="PTHR41259:SF1">
    <property type="entry name" value="DOUBLE-STRAND BREAK REPAIR RAD50 ATPASE, PUTATIVE-RELATED"/>
    <property type="match status" value="1"/>
</dbReference>